<keyword evidence="1" id="KW-0732">Signal</keyword>
<name>A0ABR1J0V9_9AGAR</name>
<dbReference type="EMBL" id="JBANRG010000055">
    <property type="protein sequence ID" value="KAK7443167.1"/>
    <property type="molecule type" value="Genomic_DNA"/>
</dbReference>
<accession>A0ABR1J0V9</accession>
<keyword evidence="3" id="KW-1185">Reference proteome</keyword>
<gene>
    <name evidence="2" type="ORF">VKT23_015765</name>
</gene>
<dbReference type="Proteomes" id="UP001498398">
    <property type="component" value="Unassembled WGS sequence"/>
</dbReference>
<feature type="chain" id="PRO_5045319563" evidence="1">
    <location>
        <begin position="26"/>
        <end position="141"/>
    </location>
</feature>
<organism evidence="2 3">
    <name type="scientific">Marasmiellus scandens</name>
    <dbReference type="NCBI Taxonomy" id="2682957"/>
    <lineage>
        <taxon>Eukaryota</taxon>
        <taxon>Fungi</taxon>
        <taxon>Dikarya</taxon>
        <taxon>Basidiomycota</taxon>
        <taxon>Agaricomycotina</taxon>
        <taxon>Agaricomycetes</taxon>
        <taxon>Agaricomycetidae</taxon>
        <taxon>Agaricales</taxon>
        <taxon>Marasmiineae</taxon>
        <taxon>Omphalotaceae</taxon>
        <taxon>Marasmiellus</taxon>
    </lineage>
</organism>
<sequence>MKLTSVPFVTGCFVSLAFHLVSVKSVPLNNITTHAFPPSALSSVPFLIPPTTRAQVQVDETITTNALPPTALSTVSTLDLPTTPVDVVQTVTDATNTVSPTPLSGATVSPTTVTQETDITTNVLPPIALSSESALDVPTPI</sequence>
<evidence type="ECO:0000313" key="3">
    <source>
        <dbReference type="Proteomes" id="UP001498398"/>
    </source>
</evidence>
<evidence type="ECO:0000313" key="2">
    <source>
        <dbReference type="EMBL" id="KAK7443167.1"/>
    </source>
</evidence>
<feature type="signal peptide" evidence="1">
    <location>
        <begin position="1"/>
        <end position="25"/>
    </location>
</feature>
<comment type="caution">
    <text evidence="2">The sequence shown here is derived from an EMBL/GenBank/DDBJ whole genome shotgun (WGS) entry which is preliminary data.</text>
</comment>
<protein>
    <submittedName>
        <fullName evidence="2">Uncharacterized protein</fullName>
    </submittedName>
</protein>
<evidence type="ECO:0000256" key="1">
    <source>
        <dbReference type="SAM" id="SignalP"/>
    </source>
</evidence>
<reference evidence="2 3" key="1">
    <citation type="submission" date="2024-01" db="EMBL/GenBank/DDBJ databases">
        <title>A draft genome for the cacao thread blight pathogen Marasmiellus scandens.</title>
        <authorList>
            <person name="Baruah I.K."/>
            <person name="Leung J."/>
            <person name="Bukari Y."/>
            <person name="Amoako-Attah I."/>
            <person name="Meinhardt L.W."/>
            <person name="Bailey B.A."/>
            <person name="Cohen S.P."/>
        </authorList>
    </citation>
    <scope>NUCLEOTIDE SEQUENCE [LARGE SCALE GENOMIC DNA]</scope>
    <source>
        <strain evidence="2 3">GH-19</strain>
    </source>
</reference>
<proteinExistence type="predicted"/>